<protein>
    <submittedName>
        <fullName evidence="1">Uncharacterized protein</fullName>
    </submittedName>
</protein>
<accession>A0A934VZH9</accession>
<evidence type="ECO:0000313" key="2">
    <source>
        <dbReference type="Proteomes" id="UP000622890"/>
    </source>
</evidence>
<dbReference type="AlphaFoldDB" id="A0A934VZH9"/>
<dbReference type="Proteomes" id="UP000622890">
    <property type="component" value="Unassembled WGS sequence"/>
</dbReference>
<reference evidence="1" key="1">
    <citation type="submission" date="2021-01" db="EMBL/GenBank/DDBJ databases">
        <title>Genome sequence of strain Noviherbaspirillum sp. DKR-6.</title>
        <authorList>
            <person name="Chaudhary D.K."/>
        </authorList>
    </citation>
    <scope>NUCLEOTIDE SEQUENCE</scope>
    <source>
        <strain evidence="1">DKR-6</strain>
    </source>
</reference>
<keyword evidence="2" id="KW-1185">Reference proteome</keyword>
<gene>
    <name evidence="1" type="ORF">JJB74_00170</name>
</gene>
<organism evidence="1 2">
    <name type="scientific">Noviherbaspirillum pedocola</name>
    <dbReference type="NCBI Taxonomy" id="2801341"/>
    <lineage>
        <taxon>Bacteria</taxon>
        <taxon>Pseudomonadati</taxon>
        <taxon>Pseudomonadota</taxon>
        <taxon>Betaproteobacteria</taxon>
        <taxon>Burkholderiales</taxon>
        <taxon>Oxalobacteraceae</taxon>
        <taxon>Noviherbaspirillum</taxon>
    </lineage>
</organism>
<evidence type="ECO:0000313" key="1">
    <source>
        <dbReference type="EMBL" id="MBK4733031.1"/>
    </source>
</evidence>
<proteinExistence type="predicted"/>
<sequence>MKTYKFQPYFTGKPLVRVEYSYNETTMFCRMGDHLTSVSINPEQLSELNSLNANEQMRAAAIFASCI</sequence>
<name>A0A934VZH9_9BURK</name>
<comment type="caution">
    <text evidence="1">The sequence shown here is derived from an EMBL/GenBank/DDBJ whole genome shotgun (WGS) entry which is preliminary data.</text>
</comment>
<dbReference type="RefSeq" id="WP_200589461.1">
    <property type="nucleotide sequence ID" value="NZ_JAEPBG010000001.1"/>
</dbReference>
<dbReference type="EMBL" id="JAEPBG010000001">
    <property type="protein sequence ID" value="MBK4733031.1"/>
    <property type="molecule type" value="Genomic_DNA"/>
</dbReference>